<accession>A0A934HVT6</accession>
<dbReference type="InterPro" id="IPR011330">
    <property type="entry name" value="Glyco_hydro/deAcase_b/a-brl"/>
</dbReference>
<dbReference type="PANTHER" id="PTHR10587">
    <property type="entry name" value="GLYCOSYL TRANSFERASE-RELATED"/>
    <property type="match status" value="1"/>
</dbReference>
<dbReference type="Gene3D" id="3.20.20.370">
    <property type="entry name" value="Glycoside hydrolase/deacetylase"/>
    <property type="match status" value="1"/>
</dbReference>
<keyword evidence="4" id="KW-1185">Reference proteome</keyword>
<comment type="caution">
    <text evidence="3">The sequence shown here is derived from an EMBL/GenBank/DDBJ whole genome shotgun (WGS) entry which is preliminary data.</text>
</comment>
<organism evidence="3 4">
    <name type="scientific">Clostridium aciditolerans</name>
    <dbReference type="NCBI Taxonomy" id="339861"/>
    <lineage>
        <taxon>Bacteria</taxon>
        <taxon>Bacillati</taxon>
        <taxon>Bacillota</taxon>
        <taxon>Clostridia</taxon>
        <taxon>Eubacteriales</taxon>
        <taxon>Clostridiaceae</taxon>
        <taxon>Clostridium</taxon>
    </lineage>
</organism>
<keyword evidence="1" id="KW-0732">Signal</keyword>
<dbReference type="InterPro" id="IPR050248">
    <property type="entry name" value="Polysacc_deacetylase_ArnD"/>
</dbReference>
<sequence>MIPKKSKTIIFISVFLFAIFIFNNYAATSVNAASTENTKVIYLTFDDGPSTVVTNKILDILKEEKVKATFFVVGYKINGREQTLKRMHEEGHSIGLHTYTHKYRQIYANDKAFIDEMDKTASEVEKVVGFSPVVIRFPSGSKKHLSKDLLEKLHSKNYKIYDWNLSLSDGIDYNTPPDKLFREATQKCINPEKIFLLAHCDQPNKTTCEALPKIIKYYKSIGYEFKVITADTPEYHFRVSR</sequence>
<feature type="domain" description="NodB homology" evidence="2">
    <location>
        <begin position="39"/>
        <end position="226"/>
    </location>
</feature>
<dbReference type="GO" id="GO:0016810">
    <property type="term" value="F:hydrolase activity, acting on carbon-nitrogen (but not peptide) bonds"/>
    <property type="evidence" value="ECO:0007669"/>
    <property type="project" value="InterPro"/>
</dbReference>
<dbReference type="GO" id="GO:0005975">
    <property type="term" value="P:carbohydrate metabolic process"/>
    <property type="evidence" value="ECO:0007669"/>
    <property type="project" value="InterPro"/>
</dbReference>
<evidence type="ECO:0000256" key="1">
    <source>
        <dbReference type="SAM" id="SignalP"/>
    </source>
</evidence>
<name>A0A934HVT6_9CLOT</name>
<gene>
    <name evidence="3" type="ORF">I6U51_22910</name>
</gene>
<dbReference type="Pfam" id="PF01522">
    <property type="entry name" value="Polysacc_deac_1"/>
    <property type="match status" value="1"/>
</dbReference>
<feature type="chain" id="PRO_5039438254" evidence="1">
    <location>
        <begin position="27"/>
        <end position="241"/>
    </location>
</feature>
<proteinExistence type="predicted"/>
<dbReference type="Proteomes" id="UP000622687">
    <property type="component" value="Unassembled WGS sequence"/>
</dbReference>
<evidence type="ECO:0000313" key="4">
    <source>
        <dbReference type="Proteomes" id="UP000622687"/>
    </source>
</evidence>
<evidence type="ECO:0000313" key="3">
    <source>
        <dbReference type="EMBL" id="MBI6875526.1"/>
    </source>
</evidence>
<dbReference type="InterPro" id="IPR002509">
    <property type="entry name" value="NODB_dom"/>
</dbReference>
<protein>
    <submittedName>
        <fullName evidence="3">Polysaccharide deacetylase</fullName>
    </submittedName>
</protein>
<dbReference type="RefSeq" id="WP_211144866.1">
    <property type="nucleotide sequence ID" value="NZ_JAEEGB010000045.1"/>
</dbReference>
<evidence type="ECO:0000259" key="2">
    <source>
        <dbReference type="PROSITE" id="PS51677"/>
    </source>
</evidence>
<dbReference type="PANTHER" id="PTHR10587:SF125">
    <property type="entry name" value="POLYSACCHARIDE DEACETYLASE YHEN-RELATED"/>
    <property type="match status" value="1"/>
</dbReference>
<dbReference type="CDD" id="cd10944">
    <property type="entry name" value="CE4_SmPgdA_like"/>
    <property type="match status" value="1"/>
</dbReference>
<reference evidence="3" key="1">
    <citation type="submission" date="2020-12" db="EMBL/GenBank/DDBJ databases">
        <title>Clostridium thailandense sp. nov., a novel acetogenic bacterium isolated from peat land soil in Thailand.</title>
        <authorList>
            <person name="Chaikitkaew S."/>
            <person name="Birkeland N.K."/>
        </authorList>
    </citation>
    <scope>NUCLEOTIDE SEQUENCE</scope>
    <source>
        <strain evidence="3">DSM 17425</strain>
    </source>
</reference>
<dbReference type="AlphaFoldDB" id="A0A934HVT6"/>
<dbReference type="EMBL" id="JAEEGB010000045">
    <property type="protein sequence ID" value="MBI6875526.1"/>
    <property type="molecule type" value="Genomic_DNA"/>
</dbReference>
<dbReference type="PROSITE" id="PS51677">
    <property type="entry name" value="NODB"/>
    <property type="match status" value="1"/>
</dbReference>
<feature type="signal peptide" evidence="1">
    <location>
        <begin position="1"/>
        <end position="26"/>
    </location>
</feature>
<dbReference type="SUPFAM" id="SSF88713">
    <property type="entry name" value="Glycoside hydrolase/deacetylase"/>
    <property type="match status" value="1"/>
</dbReference>